<reference evidence="1" key="1">
    <citation type="submission" date="2017-04" db="EMBL/GenBank/DDBJ databases">
        <title>Population genomics of picophytoplankton unveils novel chromosome hypervariability.</title>
        <authorList>
            <consortium name="DOE Joint Genome Institute"/>
            <person name="Blanc-Mathieu R."/>
            <person name="Krasovec M."/>
            <person name="Hebrard M."/>
            <person name="Yau S."/>
            <person name="Desgranges E."/>
            <person name="Martin J."/>
            <person name="Schackwitz W."/>
            <person name="Kuo A."/>
            <person name="Salin G."/>
            <person name="Donnadieu C."/>
            <person name="Desdevises Y."/>
            <person name="Sanchez-Ferandin S."/>
            <person name="Moreau H."/>
            <person name="Rivals E."/>
            <person name="Grigoriev I.V."/>
            <person name="Grimsley N."/>
            <person name="Eyre-Walker A."/>
            <person name="Piganeau G."/>
        </authorList>
    </citation>
    <scope>NUCLEOTIDE SEQUENCE [LARGE SCALE GENOMIC DNA]</scope>
    <source>
        <strain evidence="1">RCC 1115</strain>
    </source>
</reference>
<sequence length="186" mass="20326">GGSARVIVDSTGQVGIGRAPEKNLDVQGEGRVSGAFTVGGELSKSSGSFKIDHPLPEMSHTHDLYHSFIEGPRADLIYRGKVRLQNGRATINIDAASNMTFGTFEALNRDVQSFTSNESDWDPVRGSVVGNVLTIECQNPMSTALISWMVIGEQRSRRPGTIKKECDDVNVRQCTRVRNELPKLPL</sequence>
<dbReference type="Proteomes" id="UP000195557">
    <property type="component" value="Unassembled WGS sequence"/>
</dbReference>
<dbReference type="eggNOG" id="ENOG502R8WB">
    <property type="taxonomic scope" value="Eukaryota"/>
</dbReference>
<proteinExistence type="predicted"/>
<protein>
    <submittedName>
        <fullName evidence="1">Phage tail fiber-like protein</fullName>
    </submittedName>
</protein>
<name>A0A1Y5ICV1_OSTTA</name>
<dbReference type="EMBL" id="KZ155793">
    <property type="protein sequence ID" value="OUS44992.1"/>
    <property type="molecule type" value="Genomic_DNA"/>
</dbReference>
<dbReference type="AlphaFoldDB" id="A0A1Y5ICV1"/>
<feature type="non-terminal residue" evidence="1">
    <location>
        <position position="186"/>
    </location>
</feature>
<organism evidence="1">
    <name type="scientific">Ostreococcus tauri</name>
    <name type="common">Marine green alga</name>
    <dbReference type="NCBI Taxonomy" id="70448"/>
    <lineage>
        <taxon>Eukaryota</taxon>
        <taxon>Viridiplantae</taxon>
        <taxon>Chlorophyta</taxon>
        <taxon>Mamiellophyceae</taxon>
        <taxon>Mamiellales</taxon>
        <taxon>Bathycoccaceae</taxon>
        <taxon>Ostreococcus</taxon>
    </lineage>
</organism>
<accession>A0A1Y5ICV1</accession>
<gene>
    <name evidence="1" type="ORF">BE221DRAFT_50890</name>
</gene>
<evidence type="ECO:0000313" key="1">
    <source>
        <dbReference type="EMBL" id="OUS44992.1"/>
    </source>
</evidence>
<feature type="non-terminal residue" evidence="1">
    <location>
        <position position="1"/>
    </location>
</feature>